<accession>A0A9D1H426</accession>
<reference evidence="5" key="2">
    <citation type="journal article" date="2021" name="PeerJ">
        <title>Extensive microbial diversity within the chicken gut microbiome revealed by metagenomics and culture.</title>
        <authorList>
            <person name="Gilroy R."/>
            <person name="Ravi A."/>
            <person name="Getino M."/>
            <person name="Pursley I."/>
            <person name="Horton D.L."/>
            <person name="Alikhan N.F."/>
            <person name="Baker D."/>
            <person name="Gharbi K."/>
            <person name="Hall N."/>
            <person name="Watson M."/>
            <person name="Adriaenssens E.M."/>
            <person name="Foster-Nyarko E."/>
            <person name="Jarju S."/>
            <person name="Secka A."/>
            <person name="Antonio M."/>
            <person name="Oren A."/>
            <person name="Chaudhuri R.R."/>
            <person name="La Ragione R."/>
            <person name="Hildebrand F."/>
            <person name="Pallen M.J."/>
        </authorList>
    </citation>
    <scope>NUCLEOTIDE SEQUENCE</scope>
    <source>
        <strain evidence="5">CHK181-108</strain>
    </source>
</reference>
<keyword evidence="1" id="KW-0805">Transcription regulation</keyword>
<dbReference type="InterPro" id="IPR014710">
    <property type="entry name" value="RmlC-like_jellyroll"/>
</dbReference>
<evidence type="ECO:0000256" key="3">
    <source>
        <dbReference type="ARBA" id="ARBA00023163"/>
    </source>
</evidence>
<dbReference type="InterPro" id="IPR009057">
    <property type="entry name" value="Homeodomain-like_sf"/>
</dbReference>
<dbReference type="EMBL" id="DVLU01000073">
    <property type="protein sequence ID" value="HIT85736.1"/>
    <property type="molecule type" value="Genomic_DNA"/>
</dbReference>
<evidence type="ECO:0000256" key="2">
    <source>
        <dbReference type="ARBA" id="ARBA00023125"/>
    </source>
</evidence>
<dbReference type="AlphaFoldDB" id="A0A9D1H426"/>
<dbReference type="PANTHER" id="PTHR43280:SF34">
    <property type="entry name" value="ARAC-FAMILY TRANSCRIPTIONAL REGULATOR"/>
    <property type="match status" value="1"/>
</dbReference>
<dbReference type="Gene3D" id="2.60.120.10">
    <property type="entry name" value="Jelly Rolls"/>
    <property type="match status" value="1"/>
</dbReference>
<dbReference type="InterPro" id="IPR018060">
    <property type="entry name" value="HTH_AraC"/>
</dbReference>
<dbReference type="SMART" id="SM00342">
    <property type="entry name" value="HTH_ARAC"/>
    <property type="match status" value="1"/>
</dbReference>
<sequence length="273" mass="31749">MMISFRHNDYLYSYSDTGGVTVPTHTHKYYEVMYFIHARGKFIVENNEYELSDGDLFVTRPGEVHSIHCVPKTRYERHFVQVSQQYLKYSGVNLAYFSRSRVAGEYNKIDRELTAELKIGEFFDKLPYYIVNRLPESDIMAKTYIIQLMVQINNAYKRMAKNASANEGLNKKVSDIIRFIDDTIPADITLDDICEKFYISKYYLCHMFKETTGYSVGEFINIRRINLAKSLLLDSSSPKAVCFDCGFNDYSVFYKTFKKQTGVSPSRFLASIE</sequence>
<dbReference type="GO" id="GO:0003700">
    <property type="term" value="F:DNA-binding transcription factor activity"/>
    <property type="evidence" value="ECO:0007669"/>
    <property type="project" value="InterPro"/>
</dbReference>
<dbReference type="PROSITE" id="PS01124">
    <property type="entry name" value="HTH_ARAC_FAMILY_2"/>
    <property type="match status" value="1"/>
</dbReference>
<dbReference type="SUPFAM" id="SSF51215">
    <property type="entry name" value="Regulatory protein AraC"/>
    <property type="match status" value="1"/>
</dbReference>
<comment type="caution">
    <text evidence="5">The sequence shown here is derived from an EMBL/GenBank/DDBJ whole genome shotgun (WGS) entry which is preliminary data.</text>
</comment>
<feature type="domain" description="HTH araC/xylS-type" evidence="4">
    <location>
        <begin position="174"/>
        <end position="271"/>
    </location>
</feature>
<keyword evidence="2" id="KW-0238">DNA-binding</keyword>
<keyword evidence="3" id="KW-0804">Transcription</keyword>
<dbReference type="GO" id="GO:0043565">
    <property type="term" value="F:sequence-specific DNA binding"/>
    <property type="evidence" value="ECO:0007669"/>
    <property type="project" value="InterPro"/>
</dbReference>
<dbReference type="Proteomes" id="UP000824165">
    <property type="component" value="Unassembled WGS sequence"/>
</dbReference>
<proteinExistence type="predicted"/>
<dbReference type="Pfam" id="PF12833">
    <property type="entry name" value="HTH_18"/>
    <property type="match status" value="1"/>
</dbReference>
<evidence type="ECO:0000259" key="4">
    <source>
        <dbReference type="PROSITE" id="PS01124"/>
    </source>
</evidence>
<protein>
    <submittedName>
        <fullName evidence="5">Helix-turn-helix transcriptional regulator</fullName>
    </submittedName>
</protein>
<gene>
    <name evidence="5" type="ORF">IAA60_07520</name>
</gene>
<organism evidence="5 6">
    <name type="scientific">Candidatus Ornithomonoglobus intestinigallinarum</name>
    <dbReference type="NCBI Taxonomy" id="2840894"/>
    <lineage>
        <taxon>Bacteria</taxon>
        <taxon>Bacillati</taxon>
        <taxon>Bacillota</taxon>
        <taxon>Clostridia</taxon>
        <taxon>Candidatus Ornithomonoglobus</taxon>
    </lineage>
</organism>
<dbReference type="SUPFAM" id="SSF46689">
    <property type="entry name" value="Homeodomain-like"/>
    <property type="match status" value="2"/>
</dbReference>
<dbReference type="Gene3D" id="1.10.10.60">
    <property type="entry name" value="Homeodomain-like"/>
    <property type="match status" value="2"/>
</dbReference>
<reference evidence="5" key="1">
    <citation type="submission" date="2020-10" db="EMBL/GenBank/DDBJ databases">
        <authorList>
            <person name="Gilroy R."/>
        </authorList>
    </citation>
    <scope>NUCLEOTIDE SEQUENCE</scope>
    <source>
        <strain evidence="5">CHK181-108</strain>
    </source>
</reference>
<dbReference type="PANTHER" id="PTHR43280">
    <property type="entry name" value="ARAC-FAMILY TRANSCRIPTIONAL REGULATOR"/>
    <property type="match status" value="1"/>
</dbReference>
<evidence type="ECO:0000313" key="5">
    <source>
        <dbReference type="EMBL" id="HIT85736.1"/>
    </source>
</evidence>
<evidence type="ECO:0000313" key="6">
    <source>
        <dbReference type="Proteomes" id="UP000824165"/>
    </source>
</evidence>
<evidence type="ECO:0000256" key="1">
    <source>
        <dbReference type="ARBA" id="ARBA00023015"/>
    </source>
</evidence>
<dbReference type="Pfam" id="PF02311">
    <property type="entry name" value="AraC_binding"/>
    <property type="match status" value="1"/>
</dbReference>
<dbReference type="InterPro" id="IPR037923">
    <property type="entry name" value="HTH-like"/>
</dbReference>
<dbReference type="InterPro" id="IPR003313">
    <property type="entry name" value="AraC-bd"/>
</dbReference>
<name>A0A9D1H426_9FIRM</name>